<dbReference type="InterPro" id="IPR011607">
    <property type="entry name" value="MGS-like_dom"/>
</dbReference>
<dbReference type="InterPro" id="IPR005218">
    <property type="entry name" value="Diacylglycerol/lipid_kinase"/>
</dbReference>
<dbReference type="Pfam" id="PF00781">
    <property type="entry name" value="DAGK_cat"/>
    <property type="match status" value="1"/>
</dbReference>
<reference evidence="5" key="1">
    <citation type="journal article" date="2013" name="Proc. Natl. Acad. Sci. U.S.A.">
        <title>Improving the coverage of the cyanobacterial phylum using diversity-driven genome sequencing.</title>
        <authorList>
            <person name="Shih P.M."/>
            <person name="Wu D."/>
            <person name="Latifi A."/>
            <person name="Axen S.D."/>
            <person name="Fewer D.P."/>
            <person name="Talla E."/>
            <person name="Calteau A."/>
            <person name="Cai F."/>
            <person name="Tandeau de Marsac N."/>
            <person name="Rippka R."/>
            <person name="Herdman M."/>
            <person name="Sivonen K."/>
            <person name="Coursin T."/>
            <person name="Laurent T."/>
            <person name="Goodwin L."/>
            <person name="Nolan M."/>
            <person name="Davenport K.W."/>
            <person name="Han C.S."/>
            <person name="Rubin E.M."/>
            <person name="Eisen J.A."/>
            <person name="Woyke T."/>
            <person name="Gugger M."/>
            <person name="Kerfeld C.A."/>
        </authorList>
    </citation>
    <scope>NUCLEOTIDE SEQUENCE [LARGE SCALE GENOMIC DNA]</scope>
    <source>
        <strain evidence="5">ATCC 29140 / PCC 7202</strain>
    </source>
</reference>
<dbReference type="NCBIfam" id="TIGR00160">
    <property type="entry name" value="MGSA"/>
    <property type="match status" value="1"/>
</dbReference>
<dbReference type="SMART" id="SM00851">
    <property type="entry name" value="MGS"/>
    <property type="match status" value="1"/>
</dbReference>
<dbReference type="Gene3D" id="3.40.50.1380">
    <property type="entry name" value="Methylglyoxal synthase-like domain"/>
    <property type="match status" value="1"/>
</dbReference>
<feature type="binding site" evidence="1">
    <location>
        <position position="10"/>
    </location>
    <ligand>
        <name>substrate</name>
    </ligand>
</feature>
<keyword evidence="5" id="KW-1185">Reference proteome</keyword>
<feature type="domain" description="MGS-like" evidence="3">
    <location>
        <begin position="1"/>
        <end position="145"/>
    </location>
</feature>
<dbReference type="PATRIC" id="fig|292563.3.peg.1088"/>
<dbReference type="BioCyc" id="CSTA292563:G1353-1044-MONOMER"/>
<dbReference type="Proteomes" id="UP000010483">
    <property type="component" value="Chromosome"/>
</dbReference>
<dbReference type="eggNOG" id="COG1597">
    <property type="taxonomic scope" value="Bacteria"/>
</dbReference>
<evidence type="ECO:0000259" key="2">
    <source>
        <dbReference type="PROSITE" id="PS50146"/>
    </source>
</evidence>
<protein>
    <recommendedName>
        <fullName evidence="1">Methylglyoxal synthase</fullName>
        <shortName evidence="1">MGS</shortName>
        <ecNumber evidence="1">4.2.3.3</ecNumber>
    </recommendedName>
</protein>
<dbReference type="NCBIfam" id="NF003559">
    <property type="entry name" value="PRK05234.1"/>
    <property type="match status" value="1"/>
</dbReference>
<dbReference type="CDD" id="cd01422">
    <property type="entry name" value="MGS"/>
    <property type="match status" value="1"/>
</dbReference>
<dbReference type="HAMAP" id="MF_00549">
    <property type="entry name" value="Methylglyoxal_synth"/>
    <property type="match status" value="1"/>
</dbReference>
<accession>K9YLM2</accession>
<dbReference type="AlphaFoldDB" id="K9YLM2"/>
<name>K9YLM2_CYASC</name>
<dbReference type="GO" id="GO:0008929">
    <property type="term" value="F:methylglyoxal synthase activity"/>
    <property type="evidence" value="ECO:0007669"/>
    <property type="project" value="UniProtKB-UniRule"/>
</dbReference>
<dbReference type="EC" id="4.2.3.3" evidence="1"/>
<proteinExistence type="inferred from homology"/>
<dbReference type="SUPFAM" id="SSF52335">
    <property type="entry name" value="Methylglyoxal synthase-like"/>
    <property type="match status" value="1"/>
</dbReference>
<dbReference type="GO" id="GO:0008654">
    <property type="term" value="P:phospholipid biosynthetic process"/>
    <property type="evidence" value="ECO:0007669"/>
    <property type="project" value="InterPro"/>
</dbReference>
<sequence length="430" mass="45947">MSNNIALIAHDNKKNDLVNFVQQHRDFFARYHLIATGTTGTRIEQETQLSVEKLASGALGGDVQISARIVEDDIVAVIFLIDPLYAQPHEPDIKALLRICEVYNVPLATNLATAKAIIQSLSKARVGHLIFNPVAGQGNPEQELDKIKQLLQSEIHLNVIFTKPNVSVTQQAKDIVTKIKQEKETDDHFIIASGGDGTVSEVAAALIGTGIPLGIIPRGTANAFCAALAIPADIDGACNTICRGVSQVIDTAVCNDELPMLLLAGVGFEAETVAKADREMKNRLGVMAYIFAGIQQAKEQQLFEAEIEIDGEVNTIEASAITIANAAPPTSVLAQGAGEVDFNDGLLDITIASSQTTLQGIGVITSLFTSGLVKNPSNHDNVAHFQAKNIKVTTNPEQRVVVDGEIVGNTPIEIKCVPNSLNVYVPIQNP</sequence>
<evidence type="ECO:0000313" key="4">
    <source>
        <dbReference type="EMBL" id="AFZ47008.1"/>
    </source>
</evidence>
<feature type="binding site" evidence="1">
    <location>
        <position position="14"/>
    </location>
    <ligand>
        <name>substrate</name>
    </ligand>
</feature>
<dbReference type="InterPro" id="IPR016064">
    <property type="entry name" value="NAD/diacylglycerol_kinase_sf"/>
</dbReference>
<keyword evidence="1 4" id="KW-0456">Lyase</keyword>
<dbReference type="GO" id="GO:0005829">
    <property type="term" value="C:cytosol"/>
    <property type="evidence" value="ECO:0007669"/>
    <property type="project" value="TreeGrafter"/>
</dbReference>
<gene>
    <name evidence="1" type="primary">mgsA</name>
    <name evidence="4" type="ordered locus">Cyast_1039</name>
</gene>
<comment type="catalytic activity">
    <reaction evidence="1">
        <text>dihydroxyacetone phosphate = methylglyoxal + phosphate</text>
        <dbReference type="Rhea" id="RHEA:17937"/>
        <dbReference type="ChEBI" id="CHEBI:17158"/>
        <dbReference type="ChEBI" id="CHEBI:43474"/>
        <dbReference type="ChEBI" id="CHEBI:57642"/>
        <dbReference type="EC" id="4.2.3.3"/>
    </reaction>
</comment>
<organism evidence="4 5">
    <name type="scientific">Cyanobacterium stanieri (strain ATCC 29140 / PCC 7202)</name>
    <dbReference type="NCBI Taxonomy" id="292563"/>
    <lineage>
        <taxon>Bacteria</taxon>
        <taxon>Bacillati</taxon>
        <taxon>Cyanobacteriota</taxon>
        <taxon>Cyanophyceae</taxon>
        <taxon>Oscillatoriophycideae</taxon>
        <taxon>Chroococcales</taxon>
        <taxon>Geminocystaceae</taxon>
        <taxon>Cyanobacterium</taxon>
    </lineage>
</organism>
<dbReference type="PROSITE" id="PS50146">
    <property type="entry name" value="DAGK"/>
    <property type="match status" value="1"/>
</dbReference>
<feature type="binding site" evidence="1">
    <location>
        <position position="89"/>
    </location>
    <ligand>
        <name>substrate</name>
    </ligand>
</feature>
<evidence type="ECO:0000256" key="1">
    <source>
        <dbReference type="HAMAP-Rule" id="MF_00549"/>
    </source>
</evidence>
<dbReference type="STRING" id="292563.Cyast_1039"/>
<comment type="similarity">
    <text evidence="1">Belongs to the methylglyoxal synthase family.</text>
</comment>
<dbReference type="GO" id="GO:0005524">
    <property type="term" value="F:ATP binding"/>
    <property type="evidence" value="ECO:0007669"/>
    <property type="project" value="InterPro"/>
</dbReference>
<dbReference type="PANTHER" id="PTHR30492:SF0">
    <property type="entry name" value="METHYLGLYOXAL SYNTHASE"/>
    <property type="match status" value="1"/>
</dbReference>
<dbReference type="Pfam" id="PF02142">
    <property type="entry name" value="MGS"/>
    <property type="match status" value="1"/>
</dbReference>
<dbReference type="Gene3D" id="3.40.50.10330">
    <property type="entry name" value="Probable inorganic polyphosphate/atp-NAD kinase, domain 1"/>
    <property type="match status" value="1"/>
</dbReference>
<dbReference type="eggNOG" id="COG1803">
    <property type="taxonomic scope" value="Bacteria"/>
</dbReference>
<dbReference type="InterPro" id="IPR001206">
    <property type="entry name" value="Diacylglycerol_kinase_cat_dom"/>
</dbReference>
<dbReference type="PROSITE" id="PS51855">
    <property type="entry name" value="MGS"/>
    <property type="match status" value="1"/>
</dbReference>
<feature type="domain" description="DAGKc" evidence="2">
    <location>
        <begin position="122"/>
        <end position="258"/>
    </location>
</feature>
<feature type="active site" description="Proton donor/acceptor" evidence="1">
    <location>
        <position position="62"/>
    </location>
</feature>
<dbReference type="InterPro" id="IPR017438">
    <property type="entry name" value="ATP-NAD_kinase_N"/>
</dbReference>
<dbReference type="HOGENOM" id="CLU_045532_2_0_3"/>
<dbReference type="GO" id="GO:0016301">
    <property type="term" value="F:kinase activity"/>
    <property type="evidence" value="ECO:0007669"/>
    <property type="project" value="InterPro"/>
</dbReference>
<dbReference type="InterPro" id="IPR045540">
    <property type="entry name" value="YegS/DAGK_C"/>
</dbReference>
<dbReference type="EMBL" id="CP003940">
    <property type="protein sequence ID" value="AFZ47008.1"/>
    <property type="molecule type" value="Genomic_DNA"/>
</dbReference>
<dbReference type="KEGG" id="csn:Cyast_1039"/>
<dbReference type="Pfam" id="PF19279">
    <property type="entry name" value="YegS_C"/>
    <property type="match status" value="1"/>
</dbReference>
<dbReference type="NCBIfam" id="NF002033">
    <property type="entry name" value="PRK00861.1"/>
    <property type="match status" value="1"/>
</dbReference>
<feature type="binding site" evidence="1">
    <location>
        <begin position="36"/>
        <end position="39"/>
    </location>
    <ligand>
        <name>substrate</name>
    </ligand>
</feature>
<dbReference type="InterPro" id="IPR036914">
    <property type="entry name" value="MGS-like_dom_sf"/>
</dbReference>
<dbReference type="PANTHER" id="PTHR30492">
    <property type="entry name" value="METHYLGLYOXAL SYNTHASE"/>
    <property type="match status" value="1"/>
</dbReference>
<dbReference type="GO" id="GO:0019242">
    <property type="term" value="P:methylglyoxal biosynthetic process"/>
    <property type="evidence" value="ECO:0007669"/>
    <property type="project" value="UniProtKB-UniRule"/>
</dbReference>
<feature type="binding site" evidence="1">
    <location>
        <begin position="56"/>
        <end position="57"/>
    </location>
    <ligand>
        <name>substrate</name>
    </ligand>
</feature>
<evidence type="ECO:0000313" key="5">
    <source>
        <dbReference type="Proteomes" id="UP000010483"/>
    </source>
</evidence>
<evidence type="ECO:0000259" key="3">
    <source>
        <dbReference type="PROSITE" id="PS51855"/>
    </source>
</evidence>
<dbReference type="SMART" id="SM00046">
    <property type="entry name" value="DAGKc"/>
    <property type="match status" value="1"/>
</dbReference>
<dbReference type="InterPro" id="IPR004363">
    <property type="entry name" value="Methylgl_synth"/>
</dbReference>
<dbReference type="SUPFAM" id="SSF111331">
    <property type="entry name" value="NAD kinase/diacylglycerol kinase-like"/>
    <property type="match status" value="1"/>
</dbReference>
<comment type="function">
    <text evidence="1">Catalyzes the formation of methylglyoxal from dihydroxyacetone phosphate.</text>
</comment>
<dbReference type="Gene3D" id="2.60.200.40">
    <property type="match status" value="1"/>
</dbReference>
<dbReference type="NCBIfam" id="TIGR00147">
    <property type="entry name" value="YegS/Rv2252/BmrU family lipid kinase"/>
    <property type="match status" value="1"/>
</dbReference>